<protein>
    <submittedName>
        <fullName evidence="1">DUF177 domain-containing protein</fullName>
    </submittedName>
</protein>
<gene>
    <name evidence="1" type="ORF">DCC88_08500</name>
</gene>
<evidence type="ECO:0000313" key="2">
    <source>
        <dbReference type="Proteomes" id="UP000253934"/>
    </source>
</evidence>
<dbReference type="Pfam" id="PF02620">
    <property type="entry name" value="YceD"/>
    <property type="match status" value="1"/>
</dbReference>
<dbReference type="Proteomes" id="UP000253934">
    <property type="component" value="Unassembled WGS sequence"/>
</dbReference>
<evidence type="ECO:0000313" key="1">
    <source>
        <dbReference type="EMBL" id="RDB35730.1"/>
    </source>
</evidence>
<sequence>MKSNISVPLSKIGEALHITFGNFPNPDDSSNLHFQSLMTDGMAHFFHENEITNDALGNPKIFGSITITREDALFRIQGRLSFCIKLECVRSLHNFEDEVSAEMNAFYVSKNSYQSTQYNKLGIHSQNLDEEFEFSASDLETYTFQGSSIVLDELLLDTLYCAIPELPLCRPNCKGLCSECGTDLNHYDISGTPKLIAHSPSCSLSHQNFSSKI</sequence>
<dbReference type="AlphaFoldDB" id="A0A369KQS2"/>
<keyword evidence="2" id="KW-1185">Reference proteome</keyword>
<organism evidence="1 2">
    <name type="scientific">Spirobacillus cienkowskii</name>
    <dbReference type="NCBI Taxonomy" id="495820"/>
    <lineage>
        <taxon>Bacteria</taxon>
        <taxon>Pseudomonadati</taxon>
        <taxon>Bdellovibrionota</taxon>
        <taxon>Oligoflexia</taxon>
        <taxon>Silvanigrellales</taxon>
        <taxon>Spirobacillus</taxon>
    </lineage>
</organism>
<comment type="caution">
    <text evidence="1">The sequence shown here is derived from an EMBL/GenBank/DDBJ whole genome shotgun (WGS) entry which is preliminary data.</text>
</comment>
<dbReference type="EMBL" id="QOVW01000076">
    <property type="protein sequence ID" value="RDB35730.1"/>
    <property type="molecule type" value="Genomic_DNA"/>
</dbReference>
<proteinExistence type="predicted"/>
<accession>A0A369KQS2</accession>
<name>A0A369KQS2_9BACT</name>
<dbReference type="InterPro" id="IPR003772">
    <property type="entry name" value="YceD"/>
</dbReference>
<reference evidence="1" key="1">
    <citation type="submission" date="2018-04" db="EMBL/GenBank/DDBJ databases">
        <title>Draft genome sequence of the Candidatus Spirobacillus cienkowskii, a pathogen of freshwater Daphnia species, reconstructed from hemolymph metagenomic reads.</title>
        <authorList>
            <person name="Bresciani L."/>
            <person name="Lemos L.N."/>
            <person name="Wale N."/>
            <person name="Lin J.Y."/>
            <person name="Fernandes G.R."/>
            <person name="Duffy M.A."/>
            <person name="Rodrigues J.M."/>
        </authorList>
    </citation>
    <scope>NUCLEOTIDE SEQUENCE [LARGE SCALE GENOMIC DNA]</scope>
    <source>
        <strain evidence="1">Binning01</strain>
    </source>
</reference>